<dbReference type="Pfam" id="PF01381">
    <property type="entry name" value="HTH_3"/>
    <property type="match status" value="1"/>
</dbReference>
<reference evidence="2 3" key="1">
    <citation type="journal article" date="2023" name="Genome Announc.">
        <title>Pan-Genome Analyses of the Genus Cohnella and Proposal of the Novel Species Cohnella silvisoli sp. nov., Isolated from Forest Soil.</title>
        <authorList>
            <person name="Wang C."/>
            <person name="Mao L."/>
            <person name="Bao G."/>
            <person name="Zhu H."/>
        </authorList>
    </citation>
    <scope>NUCLEOTIDE SEQUENCE [LARGE SCALE GENOMIC DNA]</scope>
    <source>
        <strain evidence="2 3">NL03-T5-1</strain>
    </source>
</reference>
<protein>
    <submittedName>
        <fullName evidence="2">Helix-turn-helix transcriptional regulator</fullName>
    </submittedName>
</protein>
<gene>
    <name evidence="2" type="ORF">QJS35_03535</name>
</gene>
<keyword evidence="3" id="KW-1185">Reference proteome</keyword>
<dbReference type="Gene3D" id="1.10.260.40">
    <property type="entry name" value="lambda repressor-like DNA-binding domains"/>
    <property type="match status" value="1"/>
</dbReference>
<organism evidence="2 3">
    <name type="scientific">Cohnella silvisoli</name>
    <dbReference type="NCBI Taxonomy" id="2873699"/>
    <lineage>
        <taxon>Bacteria</taxon>
        <taxon>Bacillati</taxon>
        <taxon>Bacillota</taxon>
        <taxon>Bacilli</taxon>
        <taxon>Bacillales</taxon>
        <taxon>Paenibacillaceae</taxon>
        <taxon>Cohnella</taxon>
    </lineage>
</organism>
<dbReference type="SUPFAM" id="SSF47413">
    <property type="entry name" value="lambda repressor-like DNA-binding domains"/>
    <property type="match status" value="1"/>
</dbReference>
<dbReference type="RefSeq" id="WP_232182036.1">
    <property type="nucleotide sequence ID" value="NZ_JAIOAP010000001.1"/>
</dbReference>
<feature type="domain" description="HTH cro/C1-type" evidence="1">
    <location>
        <begin position="40"/>
        <end position="93"/>
    </location>
</feature>
<dbReference type="Proteomes" id="UP001493487">
    <property type="component" value="Unassembled WGS sequence"/>
</dbReference>
<evidence type="ECO:0000259" key="1">
    <source>
        <dbReference type="PROSITE" id="PS50943"/>
    </source>
</evidence>
<dbReference type="EMBL" id="JASKHM010000001">
    <property type="protein sequence ID" value="MEQ4481459.1"/>
    <property type="molecule type" value="Genomic_DNA"/>
</dbReference>
<comment type="caution">
    <text evidence="2">The sequence shown here is derived from an EMBL/GenBank/DDBJ whole genome shotgun (WGS) entry which is preliminary data.</text>
</comment>
<accession>A0ABV1KN09</accession>
<dbReference type="PROSITE" id="PS50943">
    <property type="entry name" value="HTH_CROC1"/>
    <property type="match status" value="1"/>
</dbReference>
<evidence type="ECO:0000313" key="2">
    <source>
        <dbReference type="EMBL" id="MEQ4481459.1"/>
    </source>
</evidence>
<dbReference type="InterPro" id="IPR001387">
    <property type="entry name" value="Cro/C1-type_HTH"/>
</dbReference>
<dbReference type="CDD" id="cd00093">
    <property type="entry name" value="HTH_XRE"/>
    <property type="match status" value="1"/>
</dbReference>
<dbReference type="InterPro" id="IPR010982">
    <property type="entry name" value="Lambda_DNA-bd_dom_sf"/>
</dbReference>
<sequence length="106" mass="11845">MTERKLGQDFADLKAEVRKLPGMGDYLDSYSVVIGNLVFARRMQMGYTQTKLAELSGTNQAHISRIEAGDESITAKVLNNVFRVLKLASLKPLYDEEAASKEFTSR</sequence>
<evidence type="ECO:0000313" key="3">
    <source>
        <dbReference type="Proteomes" id="UP001493487"/>
    </source>
</evidence>
<proteinExistence type="predicted"/>
<dbReference type="SMART" id="SM00530">
    <property type="entry name" value="HTH_XRE"/>
    <property type="match status" value="1"/>
</dbReference>
<name>A0ABV1KN09_9BACL</name>